<dbReference type="InterPro" id="IPR001611">
    <property type="entry name" value="Leu-rich_rpt"/>
</dbReference>
<keyword evidence="10" id="KW-0675">Receptor</keyword>
<evidence type="ECO:0000256" key="11">
    <source>
        <dbReference type="ARBA" id="ARBA00023180"/>
    </source>
</evidence>
<evidence type="ECO:0000313" key="13">
    <source>
        <dbReference type="Proteomes" id="UP001324115"/>
    </source>
</evidence>
<evidence type="ECO:0000313" key="12">
    <source>
        <dbReference type="EMBL" id="KAK4591216.1"/>
    </source>
</evidence>
<dbReference type="Pfam" id="PF13855">
    <property type="entry name" value="LRR_8"/>
    <property type="match status" value="2"/>
</dbReference>
<comment type="similarity">
    <text evidence="2">Belongs to the RLP family.</text>
</comment>
<dbReference type="FunFam" id="3.80.10.10:FF:000095">
    <property type="entry name" value="LRR receptor-like serine/threonine-protein kinase GSO1"/>
    <property type="match status" value="1"/>
</dbReference>
<evidence type="ECO:0000256" key="1">
    <source>
        <dbReference type="ARBA" id="ARBA00004251"/>
    </source>
</evidence>
<dbReference type="GO" id="GO:0005886">
    <property type="term" value="C:plasma membrane"/>
    <property type="evidence" value="ECO:0007669"/>
    <property type="project" value="UniProtKB-SubCell"/>
</dbReference>
<dbReference type="InterPro" id="IPR032675">
    <property type="entry name" value="LRR_dom_sf"/>
</dbReference>
<evidence type="ECO:0000256" key="4">
    <source>
        <dbReference type="ARBA" id="ARBA00022614"/>
    </source>
</evidence>
<evidence type="ECO:0000256" key="8">
    <source>
        <dbReference type="ARBA" id="ARBA00022989"/>
    </source>
</evidence>
<keyword evidence="3" id="KW-1003">Cell membrane</keyword>
<dbReference type="FunFam" id="3.80.10.10:FF:000041">
    <property type="entry name" value="LRR receptor-like serine/threonine-protein kinase ERECTA"/>
    <property type="match status" value="1"/>
</dbReference>
<dbReference type="PANTHER" id="PTHR48063">
    <property type="entry name" value="LRR RECEPTOR-LIKE KINASE"/>
    <property type="match status" value="1"/>
</dbReference>
<name>A0AAN7FHD6_QUERU</name>
<comment type="subcellular location">
    <subcellularLocation>
        <location evidence="1">Cell membrane</location>
        <topology evidence="1">Single-pass type I membrane protein</topology>
    </subcellularLocation>
</comment>
<keyword evidence="5" id="KW-0812">Transmembrane</keyword>
<dbReference type="InterPro" id="IPR046956">
    <property type="entry name" value="RLP23-like"/>
</dbReference>
<proteinExistence type="inferred from homology"/>
<evidence type="ECO:0000256" key="9">
    <source>
        <dbReference type="ARBA" id="ARBA00023136"/>
    </source>
</evidence>
<evidence type="ECO:0000256" key="6">
    <source>
        <dbReference type="ARBA" id="ARBA00022729"/>
    </source>
</evidence>
<dbReference type="AlphaFoldDB" id="A0AAN7FHD6"/>
<accession>A0AAN7FHD6</accession>
<organism evidence="12 13">
    <name type="scientific">Quercus rubra</name>
    <name type="common">Northern red oak</name>
    <name type="synonym">Quercus borealis</name>
    <dbReference type="NCBI Taxonomy" id="3512"/>
    <lineage>
        <taxon>Eukaryota</taxon>
        <taxon>Viridiplantae</taxon>
        <taxon>Streptophyta</taxon>
        <taxon>Embryophyta</taxon>
        <taxon>Tracheophyta</taxon>
        <taxon>Spermatophyta</taxon>
        <taxon>Magnoliopsida</taxon>
        <taxon>eudicotyledons</taxon>
        <taxon>Gunneridae</taxon>
        <taxon>Pentapetalae</taxon>
        <taxon>rosids</taxon>
        <taxon>fabids</taxon>
        <taxon>Fagales</taxon>
        <taxon>Fagaceae</taxon>
        <taxon>Quercus</taxon>
    </lineage>
</organism>
<comment type="caution">
    <text evidence="12">The sequence shown here is derived from an EMBL/GenBank/DDBJ whole genome shotgun (WGS) entry which is preliminary data.</text>
</comment>
<keyword evidence="11" id="KW-0325">Glycoprotein</keyword>
<keyword evidence="9" id="KW-0472">Membrane</keyword>
<dbReference type="PANTHER" id="PTHR48063:SF98">
    <property type="entry name" value="LRR RECEPTOR-LIKE SERINE_THREONINE-PROTEIN KINASE FLS2"/>
    <property type="match status" value="1"/>
</dbReference>
<dbReference type="EMBL" id="JAXUIC010000005">
    <property type="protein sequence ID" value="KAK4591216.1"/>
    <property type="molecule type" value="Genomic_DNA"/>
</dbReference>
<keyword evidence="8" id="KW-1133">Transmembrane helix</keyword>
<keyword evidence="7" id="KW-0677">Repeat</keyword>
<dbReference type="FunFam" id="3.80.10.10:FF:001347">
    <property type="entry name" value="LRR receptor-like serine/threonine-protein kinase GSO2"/>
    <property type="match status" value="1"/>
</dbReference>
<evidence type="ECO:0000256" key="10">
    <source>
        <dbReference type="ARBA" id="ARBA00023170"/>
    </source>
</evidence>
<keyword evidence="6" id="KW-0732">Signal</keyword>
<evidence type="ECO:0000256" key="5">
    <source>
        <dbReference type="ARBA" id="ARBA00022692"/>
    </source>
</evidence>
<sequence length="533" mass="60020">MFNLTHLDLKGANFCGLIPHQLGNLSNLRYLNLGDNNYLYADNFHWMSNLSSIQYLDLSHSKHLIEVGWLQIMSMFPSLLELYLHNCELVNLNPSLGFVNFTSLQYLDLSDNLFSHEIPNWFSNLTTSFVNLDLSGNSLRGEIPPSIFNSPKLEVLSLYSNKLIGKIPESLGQLKHLAYLDIRGPVDEEDFTKLSKLEYLNISPTHLFFNVKSNWVPPFQLISIAMISCKVGPNFPLWLQTQRSVTNLQLSKSEISSKGPGWFWNWTSNIVTIDLSDNQIEGDVSDAVLDSLVINLRPNHFKGQMPQLSTNVRELYIANNSFSGPISSFMCQKMNRENQLMVLDVSNNLLTGALPHCWKYWQSLTHLDLGSNDISGRIPYSMGSFVALQSLHLQNNRISGDIPSSLKKCSNLSLIDIGENPLSGAIPPWIGEMTSLTILRLGSNGFKGHIPLQICQLSSLIVLDLANNSLSGHIPNCLKNINAMTIPTPRFEAQYYYYDMNGGVNYSGTYLENLKLVPKGMELEYEKTFALLR</sequence>
<dbReference type="Gene3D" id="3.80.10.10">
    <property type="entry name" value="Ribonuclease Inhibitor"/>
    <property type="match status" value="2"/>
</dbReference>
<evidence type="ECO:0000256" key="3">
    <source>
        <dbReference type="ARBA" id="ARBA00022475"/>
    </source>
</evidence>
<protein>
    <submittedName>
        <fullName evidence="12">Uncharacterized protein</fullName>
    </submittedName>
</protein>
<keyword evidence="4" id="KW-0433">Leucine-rich repeat</keyword>
<evidence type="ECO:0000256" key="7">
    <source>
        <dbReference type="ARBA" id="ARBA00022737"/>
    </source>
</evidence>
<dbReference type="Pfam" id="PF00560">
    <property type="entry name" value="LRR_1"/>
    <property type="match status" value="3"/>
</dbReference>
<gene>
    <name evidence="12" type="ORF">RGQ29_021421</name>
</gene>
<evidence type="ECO:0000256" key="2">
    <source>
        <dbReference type="ARBA" id="ARBA00009592"/>
    </source>
</evidence>
<dbReference type="Proteomes" id="UP001324115">
    <property type="component" value="Unassembled WGS sequence"/>
</dbReference>
<keyword evidence="13" id="KW-1185">Reference proteome</keyword>
<dbReference type="SUPFAM" id="SSF52047">
    <property type="entry name" value="RNI-like"/>
    <property type="match status" value="2"/>
</dbReference>
<reference evidence="12 13" key="1">
    <citation type="journal article" date="2023" name="G3 (Bethesda)">
        <title>A haplotype-resolved chromosome-scale genome for Quercus rubra L. provides insights into the genetics of adaptive traits for red oak species.</title>
        <authorList>
            <person name="Kapoor B."/>
            <person name="Jenkins J."/>
            <person name="Schmutz J."/>
            <person name="Zhebentyayeva T."/>
            <person name="Kuelheim C."/>
            <person name="Coggeshall M."/>
            <person name="Heim C."/>
            <person name="Lasky J.R."/>
            <person name="Leites L."/>
            <person name="Islam-Faridi N."/>
            <person name="Romero-Severson J."/>
            <person name="DeLeo V.L."/>
            <person name="Lucas S.M."/>
            <person name="Lazic D."/>
            <person name="Gailing O."/>
            <person name="Carlson J."/>
            <person name="Staton M."/>
        </authorList>
    </citation>
    <scope>NUCLEOTIDE SEQUENCE [LARGE SCALE GENOMIC DNA]</scope>
    <source>
        <strain evidence="12">Pseudo-F2</strain>
    </source>
</reference>